<dbReference type="EMBL" id="JACEIK010005285">
    <property type="protein sequence ID" value="MCE0481160.1"/>
    <property type="molecule type" value="Genomic_DNA"/>
</dbReference>
<feature type="non-terminal residue" evidence="1">
    <location>
        <position position="1"/>
    </location>
</feature>
<reference evidence="1 2" key="1">
    <citation type="journal article" date="2021" name="BMC Genomics">
        <title>Datura genome reveals duplications of psychoactive alkaloid biosynthetic genes and high mutation rate following tissue culture.</title>
        <authorList>
            <person name="Rajewski A."/>
            <person name="Carter-House D."/>
            <person name="Stajich J."/>
            <person name="Litt A."/>
        </authorList>
    </citation>
    <scope>NUCLEOTIDE SEQUENCE [LARGE SCALE GENOMIC DNA]</scope>
    <source>
        <strain evidence="1">AR-01</strain>
    </source>
</reference>
<organism evidence="1 2">
    <name type="scientific">Datura stramonium</name>
    <name type="common">Jimsonweed</name>
    <name type="synonym">Common thornapple</name>
    <dbReference type="NCBI Taxonomy" id="4076"/>
    <lineage>
        <taxon>Eukaryota</taxon>
        <taxon>Viridiplantae</taxon>
        <taxon>Streptophyta</taxon>
        <taxon>Embryophyta</taxon>
        <taxon>Tracheophyta</taxon>
        <taxon>Spermatophyta</taxon>
        <taxon>Magnoliopsida</taxon>
        <taxon>eudicotyledons</taxon>
        <taxon>Gunneridae</taxon>
        <taxon>Pentapetalae</taxon>
        <taxon>asterids</taxon>
        <taxon>lamiids</taxon>
        <taxon>Solanales</taxon>
        <taxon>Solanaceae</taxon>
        <taxon>Solanoideae</taxon>
        <taxon>Datureae</taxon>
        <taxon>Datura</taxon>
    </lineage>
</organism>
<accession>A0ABS8VN44</accession>
<name>A0ABS8VN44_DATST</name>
<evidence type="ECO:0000313" key="2">
    <source>
        <dbReference type="Proteomes" id="UP000823775"/>
    </source>
</evidence>
<protein>
    <submittedName>
        <fullName evidence="1">Uncharacterized protein</fullName>
    </submittedName>
</protein>
<comment type="caution">
    <text evidence="1">The sequence shown here is derived from an EMBL/GenBank/DDBJ whole genome shotgun (WGS) entry which is preliminary data.</text>
</comment>
<evidence type="ECO:0000313" key="1">
    <source>
        <dbReference type="EMBL" id="MCE0481160.1"/>
    </source>
</evidence>
<keyword evidence="2" id="KW-1185">Reference proteome</keyword>
<proteinExistence type="predicted"/>
<dbReference type="Proteomes" id="UP000823775">
    <property type="component" value="Unassembled WGS sequence"/>
</dbReference>
<gene>
    <name evidence="1" type="ORF">HAX54_038644</name>
</gene>
<sequence>YFWGVTLSCGFTTIIGLVVILYNCYCSAFATEVSGAGSNDSTLNFGVDIVYRGRDVEICSSSSILSPSSLKDSDSALDEEVIRSRDERARFSQ</sequence>